<feature type="compositionally biased region" description="Low complexity" evidence="1">
    <location>
        <begin position="85"/>
        <end position="121"/>
    </location>
</feature>
<gene>
    <name evidence="2" type="ORF">PG986_005930</name>
</gene>
<feature type="compositionally biased region" description="Low complexity" evidence="1">
    <location>
        <begin position="23"/>
        <end position="40"/>
    </location>
</feature>
<evidence type="ECO:0000313" key="3">
    <source>
        <dbReference type="Proteomes" id="UP001391051"/>
    </source>
</evidence>
<proteinExistence type="predicted"/>
<evidence type="ECO:0000256" key="1">
    <source>
        <dbReference type="SAM" id="MobiDB-lite"/>
    </source>
</evidence>
<dbReference type="EMBL" id="JAQQWE010000004">
    <property type="protein sequence ID" value="KAK7956708.1"/>
    <property type="molecule type" value="Genomic_DNA"/>
</dbReference>
<feature type="compositionally biased region" description="Low complexity" evidence="1">
    <location>
        <begin position="61"/>
        <end position="77"/>
    </location>
</feature>
<organism evidence="2 3">
    <name type="scientific">Apiospora aurea</name>
    <dbReference type="NCBI Taxonomy" id="335848"/>
    <lineage>
        <taxon>Eukaryota</taxon>
        <taxon>Fungi</taxon>
        <taxon>Dikarya</taxon>
        <taxon>Ascomycota</taxon>
        <taxon>Pezizomycotina</taxon>
        <taxon>Sordariomycetes</taxon>
        <taxon>Xylariomycetidae</taxon>
        <taxon>Amphisphaeriales</taxon>
        <taxon>Apiosporaceae</taxon>
        <taxon>Apiospora</taxon>
    </lineage>
</organism>
<reference evidence="2 3" key="1">
    <citation type="submission" date="2023-01" db="EMBL/GenBank/DDBJ databases">
        <title>Analysis of 21 Apiospora genomes using comparative genomics revels a genus with tremendous synthesis potential of carbohydrate active enzymes and secondary metabolites.</title>
        <authorList>
            <person name="Sorensen T."/>
        </authorList>
    </citation>
    <scope>NUCLEOTIDE SEQUENCE [LARGE SCALE GENOMIC DNA]</scope>
    <source>
        <strain evidence="2 3">CBS 24483</strain>
    </source>
</reference>
<comment type="caution">
    <text evidence="2">The sequence shown here is derived from an EMBL/GenBank/DDBJ whole genome shotgun (WGS) entry which is preliminary data.</text>
</comment>
<feature type="region of interest" description="Disordered" evidence="1">
    <location>
        <begin position="13"/>
        <end position="43"/>
    </location>
</feature>
<keyword evidence="3" id="KW-1185">Reference proteome</keyword>
<name>A0ABR1QIY8_9PEZI</name>
<feature type="region of interest" description="Disordered" evidence="1">
    <location>
        <begin position="60"/>
        <end position="121"/>
    </location>
</feature>
<sequence length="145" mass="15808">MGFFSKLGEFLEGPHHANANASNAKPPVAGGAKPKPAANPSTAQYVSEWSQALGHLSQAIPGAAPAKTSAPTPAKIAQPASTGAPQGQPQQHQQQYYQPQQQQQQYCPQQQGYPQQQYYDQKPQGDVYVTEIYQEQPEEEVVVEY</sequence>
<dbReference type="RefSeq" id="XP_066702014.1">
    <property type="nucleotide sequence ID" value="XM_066842152.1"/>
</dbReference>
<dbReference type="GeneID" id="92075214"/>
<dbReference type="Proteomes" id="UP001391051">
    <property type="component" value="Unassembled WGS sequence"/>
</dbReference>
<accession>A0ABR1QIY8</accession>
<protein>
    <submittedName>
        <fullName evidence="2">Uncharacterized protein</fullName>
    </submittedName>
</protein>
<evidence type="ECO:0000313" key="2">
    <source>
        <dbReference type="EMBL" id="KAK7956708.1"/>
    </source>
</evidence>